<feature type="binding site" evidence="5">
    <location>
        <position position="371"/>
    </location>
    <ligand>
        <name>pyridoxal 5'-phosphate</name>
        <dbReference type="ChEBI" id="CHEBI:597326"/>
    </ligand>
</feature>
<organism evidence="10 11">
    <name type="scientific">Nitratidesulfovibrio oxamicus</name>
    <dbReference type="NCBI Taxonomy" id="32016"/>
    <lineage>
        <taxon>Bacteria</taxon>
        <taxon>Pseudomonadati</taxon>
        <taxon>Thermodesulfobacteriota</taxon>
        <taxon>Desulfovibrionia</taxon>
        <taxon>Desulfovibrionales</taxon>
        <taxon>Desulfovibrionaceae</taxon>
        <taxon>Nitratidesulfovibrio</taxon>
    </lineage>
</organism>
<evidence type="ECO:0000256" key="1">
    <source>
        <dbReference type="ARBA" id="ARBA00001933"/>
    </source>
</evidence>
<protein>
    <recommendedName>
        <fullName evidence="5 6">Diaminopimelate decarboxylase</fullName>
        <shortName evidence="5">DAP decarboxylase</shortName>
        <shortName evidence="5">DAPDC</shortName>
        <ecNumber evidence="5 6">4.1.1.20</ecNumber>
    </recommendedName>
</protein>
<proteinExistence type="inferred from homology"/>
<dbReference type="Pfam" id="PF02784">
    <property type="entry name" value="Orn_Arg_deC_N"/>
    <property type="match status" value="1"/>
</dbReference>
<dbReference type="InterPro" id="IPR022644">
    <property type="entry name" value="De-COase2_N"/>
</dbReference>
<evidence type="ECO:0000259" key="8">
    <source>
        <dbReference type="Pfam" id="PF00278"/>
    </source>
</evidence>
<dbReference type="PROSITE" id="PS00879">
    <property type="entry name" value="ODR_DC_2_2"/>
    <property type="match status" value="1"/>
</dbReference>
<evidence type="ECO:0000256" key="7">
    <source>
        <dbReference type="RuleBase" id="RU003738"/>
    </source>
</evidence>
<dbReference type="EMBL" id="VRYY01000007">
    <property type="protein sequence ID" value="MBG3875512.1"/>
    <property type="molecule type" value="Genomic_DNA"/>
</dbReference>
<dbReference type="InterPro" id="IPR000183">
    <property type="entry name" value="Orn/DAP/Arg_de-COase"/>
</dbReference>
<dbReference type="SUPFAM" id="SSF50621">
    <property type="entry name" value="Alanine racemase C-terminal domain-like"/>
    <property type="match status" value="1"/>
</dbReference>
<feature type="binding site" evidence="5">
    <location>
        <position position="239"/>
    </location>
    <ligand>
        <name>pyridoxal 5'-phosphate</name>
        <dbReference type="ChEBI" id="CHEBI:597326"/>
    </ligand>
</feature>
<sequence>MHHFQYRNGELHAEDAPVRELASRYGTPLYVYSAATLRRHFLAFDSAFTGVGHLTCYSVKANSNVHLLRLLADMGAGMDIVSGGELHRALAAGVPGQRIVYSGVGKQDDEIRAALEADILLFNVESVQELERIDAVAGQMGRSARIGVRINPDVDPKTHPYISTGMRNNKFGLDMEQAHAAYLLARDLPNVQPVGIDCHIGSQLTTLAPFLEALDRVLDFHERLRDLGLAITHLDLGGGLGITYGEETPPHPKEFGEAVSERLRGRGLSLILEPGRVIAGNAGILVGRVIYTKSTPSKNFIIADAAMNDLVRPSLYQSYHRIAEVHPAGRDEITADVVGPICESGDFLARDRILPEMRQGELLAVFSAGAYGFSMSSNYNSRPRAAEVLVDGATARCIRKRETLADLVAPELNAEG</sequence>
<keyword evidence="5" id="KW-0028">Amino-acid biosynthesis</keyword>
<dbReference type="SUPFAM" id="SSF51419">
    <property type="entry name" value="PLP-binding barrel"/>
    <property type="match status" value="1"/>
</dbReference>
<feature type="binding site" evidence="5">
    <location>
        <position position="343"/>
    </location>
    <ligand>
        <name>substrate</name>
    </ligand>
</feature>
<evidence type="ECO:0000259" key="9">
    <source>
        <dbReference type="Pfam" id="PF02784"/>
    </source>
</evidence>
<evidence type="ECO:0000313" key="11">
    <source>
        <dbReference type="Proteomes" id="UP001194469"/>
    </source>
</evidence>
<evidence type="ECO:0000256" key="2">
    <source>
        <dbReference type="ARBA" id="ARBA00022793"/>
    </source>
</evidence>
<keyword evidence="11" id="KW-1185">Reference proteome</keyword>
<keyword evidence="5 7" id="KW-0457">Lysine biosynthesis</keyword>
<evidence type="ECO:0000256" key="5">
    <source>
        <dbReference type="HAMAP-Rule" id="MF_02120"/>
    </source>
</evidence>
<evidence type="ECO:0000256" key="6">
    <source>
        <dbReference type="NCBIfam" id="TIGR01048"/>
    </source>
</evidence>
<comment type="subunit">
    <text evidence="5">Homodimer.</text>
</comment>
<dbReference type="InterPro" id="IPR022643">
    <property type="entry name" value="De-COase2_C"/>
</dbReference>
<comment type="pathway">
    <text evidence="5 7">Amino-acid biosynthesis; L-lysine biosynthesis via DAP pathway; L-lysine from DL-2,6-diaminopimelate: step 1/1.</text>
</comment>
<gene>
    <name evidence="5 10" type="primary">lysA</name>
    <name evidence="10" type="ORF">FVW20_00335</name>
</gene>
<dbReference type="InterPro" id="IPR022657">
    <property type="entry name" value="De-COase2_CS"/>
</dbReference>
<feature type="binding site" evidence="5">
    <location>
        <position position="316"/>
    </location>
    <ligand>
        <name>substrate</name>
    </ligand>
</feature>
<feature type="binding site" evidence="5">
    <location>
        <begin position="273"/>
        <end position="276"/>
    </location>
    <ligand>
        <name>pyridoxal 5'-phosphate</name>
        <dbReference type="ChEBI" id="CHEBI:597326"/>
    </ligand>
</feature>
<dbReference type="Gene3D" id="2.40.37.10">
    <property type="entry name" value="Lyase, Ornithine Decarboxylase, Chain A, domain 1"/>
    <property type="match status" value="1"/>
</dbReference>
<dbReference type="NCBIfam" id="TIGR01048">
    <property type="entry name" value="lysA"/>
    <property type="match status" value="1"/>
</dbReference>
<dbReference type="InterPro" id="IPR029066">
    <property type="entry name" value="PLP-binding_barrel"/>
</dbReference>
<dbReference type="InterPro" id="IPR002986">
    <property type="entry name" value="DAP_deCOOHase_LysA"/>
</dbReference>
<feature type="binding site" evidence="5">
    <location>
        <position position="276"/>
    </location>
    <ligand>
        <name>substrate</name>
    </ligand>
</feature>
<dbReference type="InterPro" id="IPR009006">
    <property type="entry name" value="Ala_racemase/Decarboxylase_C"/>
</dbReference>
<dbReference type="PRINTS" id="PR01179">
    <property type="entry name" value="ODADCRBXLASE"/>
</dbReference>
<comment type="similarity">
    <text evidence="5">Belongs to the Orn/Lys/Arg decarboxylase class-II family. LysA subfamily.</text>
</comment>
<comment type="function">
    <text evidence="5">Specifically catalyzes the decarboxylation of meso-diaminopimelate (meso-DAP) to L-lysine.</text>
</comment>
<dbReference type="EC" id="4.1.1.20" evidence="5 6"/>
<dbReference type="GO" id="GO:0008836">
    <property type="term" value="F:diaminopimelate decarboxylase activity"/>
    <property type="evidence" value="ECO:0007669"/>
    <property type="project" value="UniProtKB-EC"/>
</dbReference>
<name>A0ABS0IZA2_9BACT</name>
<feature type="domain" description="Orn/DAP/Arg decarboxylase 2 C-terminal" evidence="8">
    <location>
        <begin position="30"/>
        <end position="369"/>
    </location>
</feature>
<keyword evidence="4 5" id="KW-0456">Lyase</keyword>
<comment type="caution">
    <text evidence="10">The sequence shown here is derived from an EMBL/GenBank/DDBJ whole genome shotgun (WGS) entry which is preliminary data.</text>
</comment>
<feature type="domain" description="Orn/DAP/Arg decarboxylase 2 N-terminal" evidence="9">
    <location>
        <begin position="35"/>
        <end position="279"/>
    </location>
</feature>
<dbReference type="PANTHER" id="PTHR43727">
    <property type="entry name" value="DIAMINOPIMELATE DECARBOXYLASE"/>
    <property type="match status" value="1"/>
</dbReference>
<dbReference type="Proteomes" id="UP001194469">
    <property type="component" value="Unassembled WGS sequence"/>
</dbReference>
<comment type="catalytic activity">
    <reaction evidence="5 7">
        <text>meso-2,6-diaminopimelate + H(+) = L-lysine + CO2</text>
        <dbReference type="Rhea" id="RHEA:15101"/>
        <dbReference type="ChEBI" id="CHEBI:15378"/>
        <dbReference type="ChEBI" id="CHEBI:16526"/>
        <dbReference type="ChEBI" id="CHEBI:32551"/>
        <dbReference type="ChEBI" id="CHEBI:57791"/>
        <dbReference type="EC" id="4.1.1.20"/>
    </reaction>
</comment>
<dbReference type="Gene3D" id="3.20.20.10">
    <property type="entry name" value="Alanine racemase"/>
    <property type="match status" value="1"/>
</dbReference>
<reference evidence="10 11" key="1">
    <citation type="submission" date="2019-08" db="EMBL/GenBank/DDBJ databases">
        <authorList>
            <person name="Luo N."/>
        </authorList>
    </citation>
    <scope>NUCLEOTIDE SEQUENCE [LARGE SCALE GENOMIC DNA]</scope>
    <source>
        <strain evidence="10 11">NCIMB 9442</strain>
    </source>
</reference>
<evidence type="ECO:0000313" key="10">
    <source>
        <dbReference type="EMBL" id="MBG3875512.1"/>
    </source>
</evidence>
<dbReference type="Pfam" id="PF00278">
    <property type="entry name" value="Orn_DAP_Arg_deC"/>
    <property type="match status" value="1"/>
</dbReference>
<evidence type="ECO:0000256" key="3">
    <source>
        <dbReference type="ARBA" id="ARBA00022898"/>
    </source>
</evidence>
<keyword evidence="3 5" id="KW-0663">Pyridoxal phosphate</keyword>
<keyword evidence="2 5" id="KW-0210">Decarboxylase</keyword>
<feature type="binding site" evidence="5">
    <location>
        <position position="371"/>
    </location>
    <ligand>
        <name>substrate</name>
    </ligand>
</feature>
<feature type="modified residue" description="N6-(pyridoxal phosphate)lysine" evidence="5">
    <location>
        <position position="60"/>
    </location>
</feature>
<dbReference type="HAMAP" id="MF_02120">
    <property type="entry name" value="LysA"/>
    <property type="match status" value="1"/>
</dbReference>
<dbReference type="PRINTS" id="PR01181">
    <property type="entry name" value="DAPDCRBXLASE"/>
</dbReference>
<dbReference type="PANTHER" id="PTHR43727:SF2">
    <property type="entry name" value="GROUP IV DECARBOXYLASE"/>
    <property type="match status" value="1"/>
</dbReference>
<comment type="cofactor">
    <cofactor evidence="1 5 7">
        <name>pyridoxal 5'-phosphate</name>
        <dbReference type="ChEBI" id="CHEBI:597326"/>
    </cofactor>
</comment>
<dbReference type="RefSeq" id="WP_196607803.1">
    <property type="nucleotide sequence ID" value="NZ_VRYY01000007.1"/>
</dbReference>
<dbReference type="CDD" id="cd06828">
    <property type="entry name" value="PLPDE_III_DapDC"/>
    <property type="match status" value="1"/>
</dbReference>
<evidence type="ECO:0000256" key="4">
    <source>
        <dbReference type="ARBA" id="ARBA00023239"/>
    </source>
</evidence>
<feature type="binding site" evidence="5">
    <location>
        <position position="312"/>
    </location>
    <ligand>
        <name>substrate</name>
    </ligand>
</feature>
<accession>A0ABS0IZA2</accession>